<reference evidence="3 4" key="1">
    <citation type="submission" date="2017-09" db="EMBL/GenBank/DDBJ databases">
        <title>Comparative genomics of rhizobia isolated from Phaseolus vulgaris in China.</title>
        <authorList>
            <person name="Tong W."/>
        </authorList>
    </citation>
    <scope>NUCLEOTIDE SEQUENCE [LARGE SCALE GENOMIC DNA]</scope>
    <source>
        <strain evidence="3 4">PCH1</strain>
    </source>
</reference>
<dbReference type="SUPFAM" id="SSF51735">
    <property type="entry name" value="NAD(P)-binding Rossmann-fold domains"/>
    <property type="match status" value="1"/>
</dbReference>
<dbReference type="InterPro" id="IPR020904">
    <property type="entry name" value="Sc_DH/Rdtase_CS"/>
</dbReference>
<dbReference type="AlphaFoldDB" id="A0A2A6M774"/>
<protein>
    <submittedName>
        <fullName evidence="3">3-hydroxybutyrate dehydrogenase</fullName>
    </submittedName>
</protein>
<dbReference type="NCBIfam" id="TIGR01963">
    <property type="entry name" value="PHB_DH"/>
    <property type="match status" value="1"/>
</dbReference>
<dbReference type="NCBIfam" id="NF009093">
    <property type="entry name" value="PRK12429.1"/>
    <property type="match status" value="1"/>
</dbReference>
<sequence>MLKATDAEIDSMFGRRTLEGRSAIVTGSTSGIGIGIAQALARAGAAVMLNGFGDPAEIERQRAKMAEENDVDVAFDNADMSRPEAIRMMVERANARFGQIDIVVSNAGIQHVAPIAEFPAVRWDAILAINLSAAFHLVQATYGQMRARGYGRIINVASAHGLVASPFKSAYVAAKHGLVGLTKVVALEGAEFGVTANAICPGYVWTPLVEQQIDDQAKSHGVARDSVIRDVFLKNQPTKRFATVEEMGALSVFLCSTAAASITGTAIPVDGGWTAH</sequence>
<dbReference type="EMBL" id="NWTC01000001">
    <property type="protein sequence ID" value="PDT50397.1"/>
    <property type="molecule type" value="Genomic_DNA"/>
</dbReference>
<dbReference type="Proteomes" id="UP000220353">
    <property type="component" value="Unassembled WGS sequence"/>
</dbReference>
<dbReference type="FunFam" id="3.40.50.720:FF:000084">
    <property type="entry name" value="Short-chain dehydrogenase reductase"/>
    <property type="match status" value="1"/>
</dbReference>
<comment type="caution">
    <text evidence="3">The sequence shown here is derived from an EMBL/GenBank/DDBJ whole genome shotgun (WGS) entry which is preliminary data.</text>
</comment>
<dbReference type="PRINTS" id="PR00081">
    <property type="entry name" value="GDHRDH"/>
</dbReference>
<dbReference type="InterPro" id="IPR036291">
    <property type="entry name" value="NAD(P)-bd_dom_sf"/>
</dbReference>
<comment type="similarity">
    <text evidence="1">Belongs to the short-chain dehydrogenases/reductases (SDR) family.</text>
</comment>
<dbReference type="PANTHER" id="PTHR42879:SF2">
    <property type="entry name" value="3-OXOACYL-[ACYL-CARRIER-PROTEIN] REDUCTASE FABG"/>
    <property type="match status" value="1"/>
</dbReference>
<dbReference type="PRINTS" id="PR00080">
    <property type="entry name" value="SDRFAMILY"/>
</dbReference>
<gene>
    <name evidence="3" type="ORF">CO661_01800</name>
</gene>
<dbReference type="RefSeq" id="WP_097586500.1">
    <property type="nucleotide sequence ID" value="NZ_NWTC01000001.1"/>
</dbReference>
<organism evidence="3 4">
    <name type="scientific">Rhizobium fredii</name>
    <name type="common">Sinorhizobium fredii</name>
    <dbReference type="NCBI Taxonomy" id="380"/>
    <lineage>
        <taxon>Bacteria</taxon>
        <taxon>Pseudomonadati</taxon>
        <taxon>Pseudomonadota</taxon>
        <taxon>Alphaproteobacteria</taxon>
        <taxon>Hyphomicrobiales</taxon>
        <taxon>Rhizobiaceae</taxon>
        <taxon>Sinorhizobium/Ensifer group</taxon>
        <taxon>Sinorhizobium</taxon>
    </lineage>
</organism>
<evidence type="ECO:0000313" key="4">
    <source>
        <dbReference type="Proteomes" id="UP000220353"/>
    </source>
</evidence>
<dbReference type="InterPro" id="IPR011294">
    <property type="entry name" value="3-OHbutyrate_DH"/>
</dbReference>
<dbReference type="InterPro" id="IPR050259">
    <property type="entry name" value="SDR"/>
</dbReference>
<evidence type="ECO:0000256" key="2">
    <source>
        <dbReference type="ARBA" id="ARBA00023002"/>
    </source>
</evidence>
<evidence type="ECO:0000256" key="1">
    <source>
        <dbReference type="ARBA" id="ARBA00006484"/>
    </source>
</evidence>
<evidence type="ECO:0000313" key="3">
    <source>
        <dbReference type="EMBL" id="PDT50397.1"/>
    </source>
</evidence>
<dbReference type="InterPro" id="IPR002347">
    <property type="entry name" value="SDR_fam"/>
</dbReference>
<dbReference type="Pfam" id="PF13561">
    <property type="entry name" value="adh_short_C2"/>
    <property type="match status" value="1"/>
</dbReference>
<proteinExistence type="inferred from homology"/>
<dbReference type="GO" id="GO:0003858">
    <property type="term" value="F:3-hydroxybutyrate dehydrogenase activity"/>
    <property type="evidence" value="ECO:0007669"/>
    <property type="project" value="InterPro"/>
</dbReference>
<dbReference type="PANTHER" id="PTHR42879">
    <property type="entry name" value="3-OXOACYL-(ACYL-CARRIER-PROTEIN) REDUCTASE"/>
    <property type="match status" value="1"/>
</dbReference>
<dbReference type="Gene3D" id="3.40.50.720">
    <property type="entry name" value="NAD(P)-binding Rossmann-like Domain"/>
    <property type="match status" value="1"/>
</dbReference>
<accession>A0A2A6M774</accession>
<keyword evidence="2" id="KW-0560">Oxidoreductase</keyword>
<name>A0A2A6M774_RHIFR</name>
<dbReference type="PROSITE" id="PS00061">
    <property type="entry name" value="ADH_SHORT"/>
    <property type="match status" value="1"/>
</dbReference>
<dbReference type="GO" id="GO:0032787">
    <property type="term" value="P:monocarboxylic acid metabolic process"/>
    <property type="evidence" value="ECO:0007669"/>
    <property type="project" value="UniProtKB-ARBA"/>
</dbReference>